<feature type="region of interest" description="Disordered" evidence="1">
    <location>
        <begin position="89"/>
        <end position="119"/>
    </location>
</feature>
<evidence type="ECO:0000256" key="1">
    <source>
        <dbReference type="SAM" id="MobiDB-lite"/>
    </source>
</evidence>
<name>A0AA38M5C7_9CUCU</name>
<sequence>MEEQVNDIGHFNNCNEANFRGPETMTRTARVHFGTPACFVPVLESPPLSEKPCHRHRVFFDTVGNRNRRARVVTVTALSSRVAVPSSCDFQISRSPPPEPGGARLEGSHSPGGTTVPDI</sequence>
<keyword evidence="3" id="KW-1185">Reference proteome</keyword>
<evidence type="ECO:0000313" key="3">
    <source>
        <dbReference type="Proteomes" id="UP001168821"/>
    </source>
</evidence>
<organism evidence="2 3">
    <name type="scientific">Zophobas morio</name>
    <dbReference type="NCBI Taxonomy" id="2755281"/>
    <lineage>
        <taxon>Eukaryota</taxon>
        <taxon>Metazoa</taxon>
        <taxon>Ecdysozoa</taxon>
        <taxon>Arthropoda</taxon>
        <taxon>Hexapoda</taxon>
        <taxon>Insecta</taxon>
        <taxon>Pterygota</taxon>
        <taxon>Neoptera</taxon>
        <taxon>Endopterygota</taxon>
        <taxon>Coleoptera</taxon>
        <taxon>Polyphaga</taxon>
        <taxon>Cucujiformia</taxon>
        <taxon>Tenebrionidae</taxon>
        <taxon>Zophobas</taxon>
    </lineage>
</organism>
<proteinExistence type="predicted"/>
<reference evidence="2" key="1">
    <citation type="journal article" date="2023" name="G3 (Bethesda)">
        <title>Whole genome assemblies of Zophobas morio and Tenebrio molitor.</title>
        <authorList>
            <person name="Kaur S."/>
            <person name="Stinson S.A."/>
            <person name="diCenzo G.C."/>
        </authorList>
    </citation>
    <scope>NUCLEOTIDE SEQUENCE</scope>
    <source>
        <strain evidence="2">QUZm001</strain>
    </source>
</reference>
<protein>
    <submittedName>
        <fullName evidence="2">Uncharacterized protein</fullName>
    </submittedName>
</protein>
<dbReference type="Proteomes" id="UP001168821">
    <property type="component" value="Unassembled WGS sequence"/>
</dbReference>
<comment type="caution">
    <text evidence="2">The sequence shown here is derived from an EMBL/GenBank/DDBJ whole genome shotgun (WGS) entry which is preliminary data.</text>
</comment>
<dbReference type="AlphaFoldDB" id="A0AA38M5C7"/>
<evidence type="ECO:0000313" key="2">
    <source>
        <dbReference type="EMBL" id="KAJ3642937.1"/>
    </source>
</evidence>
<accession>A0AA38M5C7</accession>
<dbReference type="EMBL" id="JALNTZ010000008">
    <property type="protein sequence ID" value="KAJ3642937.1"/>
    <property type="molecule type" value="Genomic_DNA"/>
</dbReference>
<gene>
    <name evidence="2" type="ORF">Zmor_025682</name>
</gene>